<keyword evidence="2" id="KW-1185">Reference proteome</keyword>
<evidence type="ECO:0000313" key="1">
    <source>
        <dbReference type="EMBL" id="KAH3663241.1"/>
    </source>
</evidence>
<sequence>MSEREHNRFSDNETCVPMDSLQSCLVSCGEEMQISQQAHSDDRDEVGPDVEYVDQLQERQNLVHHCLCESLCLKDLKNAQNPNEVSQNATILSSQITNELEVKISECMKTTDNAKYVHPFCMRFSLTCAKSQGTEYRSMIGARIPLIIPREIPSKMDHIILRFSGLNIVVKEMTSNE</sequence>
<organism evidence="1 2">
    <name type="scientific">Ogataea polymorpha</name>
    <dbReference type="NCBI Taxonomy" id="460523"/>
    <lineage>
        <taxon>Eukaryota</taxon>
        <taxon>Fungi</taxon>
        <taxon>Dikarya</taxon>
        <taxon>Ascomycota</taxon>
        <taxon>Saccharomycotina</taxon>
        <taxon>Pichiomycetes</taxon>
        <taxon>Pichiales</taxon>
        <taxon>Pichiaceae</taxon>
        <taxon>Ogataea</taxon>
    </lineage>
</organism>
<evidence type="ECO:0000313" key="2">
    <source>
        <dbReference type="Proteomes" id="UP000788993"/>
    </source>
</evidence>
<proteinExistence type="predicted"/>
<gene>
    <name evidence="1" type="ORF">OGATHE_004817</name>
</gene>
<dbReference type="AlphaFoldDB" id="A0A9P8T245"/>
<accession>A0A9P8T245</accession>
<name>A0A9P8T245_9ASCO</name>
<reference evidence="1" key="2">
    <citation type="submission" date="2021-01" db="EMBL/GenBank/DDBJ databases">
        <authorList>
            <person name="Schikora-Tamarit M.A."/>
        </authorList>
    </citation>
    <scope>NUCLEOTIDE SEQUENCE</scope>
    <source>
        <strain evidence="1">NCAIM Y.01608</strain>
    </source>
</reference>
<reference evidence="1" key="1">
    <citation type="journal article" date="2021" name="Open Biol.">
        <title>Shared evolutionary footprints suggest mitochondrial oxidative damage underlies multiple complex I losses in fungi.</title>
        <authorList>
            <person name="Schikora-Tamarit M.A."/>
            <person name="Marcet-Houben M."/>
            <person name="Nosek J."/>
            <person name="Gabaldon T."/>
        </authorList>
    </citation>
    <scope>NUCLEOTIDE SEQUENCE</scope>
    <source>
        <strain evidence="1">NCAIM Y.01608</strain>
    </source>
</reference>
<dbReference type="Proteomes" id="UP000788993">
    <property type="component" value="Unassembled WGS sequence"/>
</dbReference>
<dbReference type="EMBL" id="JAEUBD010001266">
    <property type="protein sequence ID" value="KAH3663241.1"/>
    <property type="molecule type" value="Genomic_DNA"/>
</dbReference>
<protein>
    <submittedName>
        <fullName evidence="1">Uncharacterized protein</fullName>
    </submittedName>
</protein>
<comment type="caution">
    <text evidence="1">The sequence shown here is derived from an EMBL/GenBank/DDBJ whole genome shotgun (WGS) entry which is preliminary data.</text>
</comment>